<evidence type="ECO:0000259" key="5">
    <source>
        <dbReference type="PROSITE" id="PS50191"/>
    </source>
</evidence>
<dbReference type="PANTHER" id="PTHR45932">
    <property type="entry name" value="PATELLIN-1"/>
    <property type="match status" value="1"/>
</dbReference>
<name>M2PQH0_CERS8</name>
<keyword evidence="7" id="KW-1185">Reference proteome</keyword>
<gene>
    <name evidence="6" type="ORF">CERSUDRAFT_112536</name>
</gene>
<dbReference type="GO" id="GO:0008289">
    <property type="term" value="F:lipid binding"/>
    <property type="evidence" value="ECO:0007669"/>
    <property type="project" value="InterPro"/>
</dbReference>
<dbReference type="Proteomes" id="UP000016930">
    <property type="component" value="Unassembled WGS sequence"/>
</dbReference>
<accession>M2PQH0</accession>
<dbReference type="AlphaFoldDB" id="M2PQH0"/>
<dbReference type="HOGENOM" id="CLU_045138_0_0_1"/>
<dbReference type="CDD" id="cd00170">
    <property type="entry name" value="SEC14"/>
    <property type="match status" value="1"/>
</dbReference>
<dbReference type="InterPro" id="IPR001251">
    <property type="entry name" value="CRAL-TRIO_dom"/>
</dbReference>
<dbReference type="InterPro" id="IPR036273">
    <property type="entry name" value="CRAL/TRIO_N_dom_sf"/>
</dbReference>
<sequence>MSEPTHEPTTAAPEPTLAIATDAAPAAEAATTAASAPEPTSVEPTKTTETTATTTEAAPPLEPAQLAEPTVAAVPAPTSDQPFQDTVPVPTDDPQNALTEKFTEPERAALKELRAQLSEAIAGAVTDRESVTLWGVPLSGDAPATDARVSVVLMKFLRARDLDVEAARKMLSDTLKWREEFKVDEVTKAEYDEETFGGVGKIFGHDKDGRPVVYNLYGGNKKAFGNVEEFIRWRVAFMEKCIAELDFVTQDQMVQIHDYDGVPMIFGRDANQKAAAAQATKIFQDYYPEFLYRKFFVNVPSLLTWVFWMFKPLMPAKTLSKMSMIGSGPSTIGAAVLPVIDAAELPKRYGGQASDFA</sequence>
<dbReference type="InterPro" id="IPR011074">
    <property type="entry name" value="CRAL/TRIO_N_dom"/>
</dbReference>
<evidence type="ECO:0000256" key="1">
    <source>
        <dbReference type="ARBA" id="ARBA00004370"/>
    </source>
</evidence>
<dbReference type="SMART" id="SM00516">
    <property type="entry name" value="SEC14"/>
    <property type="match status" value="1"/>
</dbReference>
<dbReference type="PANTHER" id="PTHR45932:SF17">
    <property type="entry name" value="CELLULAR RETINALDEHYDE-BINDING_TRIPLE FUNCTION DOMAIN-CONTAINING PROTEIN"/>
    <property type="match status" value="1"/>
</dbReference>
<organism evidence="6 7">
    <name type="scientific">Ceriporiopsis subvermispora (strain B)</name>
    <name type="common">White-rot fungus</name>
    <name type="synonym">Gelatoporia subvermispora</name>
    <dbReference type="NCBI Taxonomy" id="914234"/>
    <lineage>
        <taxon>Eukaryota</taxon>
        <taxon>Fungi</taxon>
        <taxon>Dikarya</taxon>
        <taxon>Basidiomycota</taxon>
        <taxon>Agaricomycotina</taxon>
        <taxon>Agaricomycetes</taxon>
        <taxon>Polyporales</taxon>
        <taxon>Gelatoporiaceae</taxon>
        <taxon>Gelatoporia</taxon>
    </lineage>
</organism>
<dbReference type="PROSITE" id="PS50191">
    <property type="entry name" value="CRAL_TRIO"/>
    <property type="match status" value="1"/>
</dbReference>
<comment type="subcellular location">
    <subcellularLocation>
        <location evidence="1">Membrane</location>
    </subcellularLocation>
</comment>
<keyword evidence="3" id="KW-0472">Membrane</keyword>
<dbReference type="InterPro" id="IPR036865">
    <property type="entry name" value="CRAL-TRIO_dom_sf"/>
</dbReference>
<dbReference type="STRING" id="914234.M2PQH0"/>
<dbReference type="SUPFAM" id="SSF52087">
    <property type="entry name" value="CRAL/TRIO domain"/>
    <property type="match status" value="1"/>
</dbReference>
<evidence type="ECO:0000313" key="7">
    <source>
        <dbReference type="Proteomes" id="UP000016930"/>
    </source>
</evidence>
<evidence type="ECO:0000256" key="2">
    <source>
        <dbReference type="ARBA" id="ARBA00022448"/>
    </source>
</evidence>
<dbReference type="OrthoDB" id="75724at2759"/>
<dbReference type="Gene3D" id="3.40.525.10">
    <property type="entry name" value="CRAL-TRIO lipid binding domain"/>
    <property type="match status" value="1"/>
</dbReference>
<evidence type="ECO:0000313" key="6">
    <source>
        <dbReference type="EMBL" id="EMD38799.1"/>
    </source>
</evidence>
<dbReference type="InterPro" id="IPR044834">
    <property type="entry name" value="PATL"/>
</dbReference>
<dbReference type="GO" id="GO:0016020">
    <property type="term" value="C:membrane"/>
    <property type="evidence" value="ECO:0007669"/>
    <property type="project" value="UniProtKB-SubCell"/>
</dbReference>
<proteinExistence type="predicted"/>
<feature type="compositionally biased region" description="Low complexity" evidence="4">
    <location>
        <begin position="7"/>
        <end position="67"/>
    </location>
</feature>
<protein>
    <recommendedName>
        <fullName evidence="5">CRAL-TRIO domain-containing protein</fullName>
    </recommendedName>
</protein>
<dbReference type="Pfam" id="PF03765">
    <property type="entry name" value="CRAL_TRIO_N"/>
    <property type="match status" value="1"/>
</dbReference>
<dbReference type="SUPFAM" id="SSF46938">
    <property type="entry name" value="CRAL/TRIO N-terminal domain"/>
    <property type="match status" value="1"/>
</dbReference>
<dbReference type="Pfam" id="PF00650">
    <property type="entry name" value="CRAL_TRIO"/>
    <property type="match status" value="1"/>
</dbReference>
<dbReference type="EMBL" id="KB445794">
    <property type="protein sequence ID" value="EMD38799.1"/>
    <property type="molecule type" value="Genomic_DNA"/>
</dbReference>
<evidence type="ECO:0000256" key="4">
    <source>
        <dbReference type="SAM" id="MobiDB-lite"/>
    </source>
</evidence>
<reference evidence="6 7" key="1">
    <citation type="journal article" date="2012" name="Proc. Natl. Acad. Sci. U.S.A.">
        <title>Comparative genomics of Ceriporiopsis subvermispora and Phanerochaete chrysosporium provide insight into selective ligninolysis.</title>
        <authorList>
            <person name="Fernandez-Fueyo E."/>
            <person name="Ruiz-Duenas F.J."/>
            <person name="Ferreira P."/>
            <person name="Floudas D."/>
            <person name="Hibbett D.S."/>
            <person name="Canessa P."/>
            <person name="Larrondo L.F."/>
            <person name="James T.Y."/>
            <person name="Seelenfreund D."/>
            <person name="Lobos S."/>
            <person name="Polanco R."/>
            <person name="Tello M."/>
            <person name="Honda Y."/>
            <person name="Watanabe T."/>
            <person name="Watanabe T."/>
            <person name="Ryu J.S."/>
            <person name="Kubicek C.P."/>
            <person name="Schmoll M."/>
            <person name="Gaskell J."/>
            <person name="Hammel K.E."/>
            <person name="St John F.J."/>
            <person name="Vanden Wymelenberg A."/>
            <person name="Sabat G."/>
            <person name="Splinter BonDurant S."/>
            <person name="Syed K."/>
            <person name="Yadav J.S."/>
            <person name="Doddapaneni H."/>
            <person name="Subramanian V."/>
            <person name="Lavin J.L."/>
            <person name="Oguiza J.A."/>
            <person name="Perez G."/>
            <person name="Pisabarro A.G."/>
            <person name="Ramirez L."/>
            <person name="Santoyo F."/>
            <person name="Master E."/>
            <person name="Coutinho P.M."/>
            <person name="Henrissat B."/>
            <person name="Lombard V."/>
            <person name="Magnuson J.K."/>
            <person name="Kuees U."/>
            <person name="Hori C."/>
            <person name="Igarashi K."/>
            <person name="Samejima M."/>
            <person name="Held B.W."/>
            <person name="Barry K.W."/>
            <person name="LaButti K.M."/>
            <person name="Lapidus A."/>
            <person name="Lindquist E.A."/>
            <person name="Lucas S.M."/>
            <person name="Riley R."/>
            <person name="Salamov A.A."/>
            <person name="Hoffmeister D."/>
            <person name="Schwenk D."/>
            <person name="Hadar Y."/>
            <person name="Yarden O."/>
            <person name="de Vries R.P."/>
            <person name="Wiebenga A."/>
            <person name="Stenlid J."/>
            <person name="Eastwood D."/>
            <person name="Grigoriev I.V."/>
            <person name="Berka R.M."/>
            <person name="Blanchette R.A."/>
            <person name="Kersten P."/>
            <person name="Martinez A.T."/>
            <person name="Vicuna R."/>
            <person name="Cullen D."/>
        </authorList>
    </citation>
    <scope>NUCLEOTIDE SEQUENCE [LARGE SCALE GENOMIC DNA]</scope>
    <source>
        <strain evidence="6 7">B</strain>
    </source>
</reference>
<evidence type="ECO:0000256" key="3">
    <source>
        <dbReference type="ARBA" id="ARBA00023136"/>
    </source>
</evidence>
<keyword evidence="2" id="KW-0813">Transport</keyword>
<feature type="region of interest" description="Disordered" evidence="4">
    <location>
        <begin position="1"/>
        <end position="67"/>
    </location>
</feature>
<feature type="domain" description="CRAL-TRIO" evidence="5">
    <location>
        <begin position="190"/>
        <end position="357"/>
    </location>
</feature>